<evidence type="ECO:0000313" key="7">
    <source>
        <dbReference type="EMBL" id="EGH34800.1"/>
    </source>
</evidence>
<keyword evidence="1" id="KW-0547">Nucleotide-binding</keyword>
<dbReference type="InterPro" id="IPR001650">
    <property type="entry name" value="Helicase_C-like"/>
</dbReference>
<keyword evidence="4" id="KW-0067">ATP-binding</keyword>
<dbReference type="CDD" id="cd18787">
    <property type="entry name" value="SF2_C_DEAD"/>
    <property type="match status" value="1"/>
</dbReference>
<dbReference type="Gene3D" id="3.40.50.300">
    <property type="entry name" value="P-loop containing nucleotide triphosphate hydrolases"/>
    <property type="match status" value="1"/>
</dbReference>
<dbReference type="Proteomes" id="UP000004471">
    <property type="component" value="Unassembled WGS sequence"/>
</dbReference>
<dbReference type="InterPro" id="IPR027417">
    <property type="entry name" value="P-loop_NTPase"/>
</dbReference>
<feature type="non-terminal residue" evidence="7">
    <location>
        <position position="73"/>
    </location>
</feature>
<keyword evidence="3 7" id="KW-0347">Helicase</keyword>
<sequence>ATDVAARGLDVPRITHVFNVDMPYDPESYVHRIGRTGRAGEKGIAVSLVAPSESQRARAIEELQKAPLNWQQY</sequence>
<dbReference type="Pfam" id="PF00271">
    <property type="entry name" value="Helicase_C"/>
    <property type="match status" value="1"/>
</dbReference>
<dbReference type="EMBL" id="AEAH01002904">
    <property type="protein sequence ID" value="EGH34800.1"/>
    <property type="molecule type" value="Genomic_DNA"/>
</dbReference>
<accession>F3FX58</accession>
<dbReference type="SUPFAM" id="SSF52540">
    <property type="entry name" value="P-loop containing nucleoside triphosphate hydrolases"/>
    <property type="match status" value="1"/>
</dbReference>
<comment type="caution">
    <text evidence="7">The sequence shown here is derived from an EMBL/GenBank/DDBJ whole genome shotgun (WGS) entry which is preliminary data.</text>
</comment>
<proteinExistence type="inferred from homology"/>
<evidence type="ECO:0000256" key="5">
    <source>
        <dbReference type="ARBA" id="ARBA00038437"/>
    </source>
</evidence>
<evidence type="ECO:0000256" key="1">
    <source>
        <dbReference type="ARBA" id="ARBA00022741"/>
    </source>
</evidence>
<evidence type="ECO:0000256" key="2">
    <source>
        <dbReference type="ARBA" id="ARBA00022801"/>
    </source>
</evidence>
<organism evidence="7 8">
    <name type="scientific">Pseudomonas syringae pv. japonica str. M301072</name>
    <dbReference type="NCBI Taxonomy" id="629262"/>
    <lineage>
        <taxon>Bacteria</taxon>
        <taxon>Pseudomonadati</taxon>
        <taxon>Pseudomonadota</taxon>
        <taxon>Gammaproteobacteria</taxon>
        <taxon>Pseudomonadales</taxon>
        <taxon>Pseudomonadaceae</taxon>
        <taxon>Pseudomonas</taxon>
        <taxon>Pseudomonas syringae</taxon>
    </lineage>
</organism>
<feature type="non-terminal residue" evidence="7">
    <location>
        <position position="1"/>
    </location>
</feature>
<dbReference type="PANTHER" id="PTHR47959">
    <property type="entry name" value="ATP-DEPENDENT RNA HELICASE RHLE-RELATED"/>
    <property type="match status" value="1"/>
</dbReference>
<keyword evidence="2" id="KW-0378">Hydrolase</keyword>
<evidence type="ECO:0000259" key="6">
    <source>
        <dbReference type="PROSITE" id="PS51194"/>
    </source>
</evidence>
<dbReference type="GO" id="GO:0005829">
    <property type="term" value="C:cytosol"/>
    <property type="evidence" value="ECO:0007669"/>
    <property type="project" value="TreeGrafter"/>
</dbReference>
<dbReference type="GO" id="GO:0003724">
    <property type="term" value="F:RNA helicase activity"/>
    <property type="evidence" value="ECO:0007669"/>
    <property type="project" value="TreeGrafter"/>
</dbReference>
<dbReference type="InterPro" id="IPR050079">
    <property type="entry name" value="DEAD_box_RNA_helicase"/>
</dbReference>
<comment type="similarity">
    <text evidence="5">Belongs to the DEAD box helicase family.</text>
</comment>
<reference evidence="7 8" key="1">
    <citation type="journal article" date="2011" name="PLoS Pathog.">
        <title>Dynamic evolution of pathogenicity revealed by sequencing and comparative genomics of 19 Pseudomonas syringae isolates.</title>
        <authorList>
            <person name="Baltrus D.A."/>
            <person name="Nishimura M.T."/>
            <person name="Romanchuk A."/>
            <person name="Chang J.H."/>
            <person name="Mukhtar M.S."/>
            <person name="Cherkis K."/>
            <person name="Roach J."/>
            <person name="Grant S.R."/>
            <person name="Jones C.D."/>
            <person name="Dangl J.L."/>
        </authorList>
    </citation>
    <scope>NUCLEOTIDE SEQUENCE [LARGE SCALE GENOMIC DNA]</scope>
    <source>
        <strain evidence="8">M301072PT</strain>
    </source>
</reference>
<evidence type="ECO:0000256" key="3">
    <source>
        <dbReference type="ARBA" id="ARBA00022806"/>
    </source>
</evidence>
<evidence type="ECO:0000313" key="8">
    <source>
        <dbReference type="Proteomes" id="UP000004471"/>
    </source>
</evidence>
<feature type="domain" description="Helicase C-terminal" evidence="6">
    <location>
        <begin position="1"/>
        <end position="73"/>
    </location>
</feature>
<name>F3FX58_PSESX</name>
<dbReference type="PROSITE" id="PS51194">
    <property type="entry name" value="HELICASE_CTER"/>
    <property type="match status" value="1"/>
</dbReference>
<dbReference type="PANTHER" id="PTHR47959:SF1">
    <property type="entry name" value="ATP-DEPENDENT RNA HELICASE DBPA"/>
    <property type="match status" value="1"/>
</dbReference>
<dbReference type="GO" id="GO:0016787">
    <property type="term" value="F:hydrolase activity"/>
    <property type="evidence" value="ECO:0007669"/>
    <property type="project" value="UniProtKB-KW"/>
</dbReference>
<dbReference type="GO" id="GO:0005524">
    <property type="term" value="F:ATP binding"/>
    <property type="evidence" value="ECO:0007669"/>
    <property type="project" value="UniProtKB-KW"/>
</dbReference>
<gene>
    <name evidence="7" type="ORF">PSYJA_39860</name>
</gene>
<evidence type="ECO:0000256" key="4">
    <source>
        <dbReference type="ARBA" id="ARBA00022840"/>
    </source>
</evidence>
<protein>
    <submittedName>
        <fullName evidence="7">ATP-dependent RNA helicase DbpA</fullName>
    </submittedName>
</protein>
<dbReference type="AlphaFoldDB" id="F3FX58"/>